<dbReference type="Gene3D" id="3.80.10.10">
    <property type="entry name" value="Ribonuclease Inhibitor"/>
    <property type="match status" value="1"/>
</dbReference>
<organism evidence="2 3">
    <name type="scientific">Hujiaoplasma nucleasis</name>
    <dbReference type="NCBI Taxonomy" id="2725268"/>
    <lineage>
        <taxon>Bacteria</taxon>
        <taxon>Bacillati</taxon>
        <taxon>Mycoplasmatota</taxon>
        <taxon>Mollicutes</taxon>
        <taxon>Candidatus Izemoplasmatales</taxon>
        <taxon>Hujiaoplasmataceae</taxon>
        <taxon>Hujiaoplasma</taxon>
    </lineage>
</organism>
<dbReference type="Pfam" id="PF13306">
    <property type="entry name" value="LRR_5"/>
    <property type="match status" value="1"/>
</dbReference>
<sequence length="578" mass="65327">MKKLLRLCCLILLTMALTACDGFPGVTDLTGDTNVVDTSTELTGETTTESIIEINERIYEIYELAVTSSAFTESYEDWLESIRGPQGLPGENGKEVQLQVFEGYIQWQHVGDETWSNLISLLDLTGSDGREVVLRLHEGFIEWQYSGDETWLTVINLQTIIGDMTKVITLQVFEGYIQWQYLGDTTWNNLLELSTMIGSDGHEVVLQVANGFVQWQYIGDETWNDLLDLSTMTGSDGNNGKKITLQVLDGFDQWQYIGDSTWNNLLDLSTMTGSDGSDGQEIILQVADGYVQWKYEAENEWHNLIELLTLVGTNGIDGANGLSAYEILEGDEETVNNYMISYPTDTYNFKQIPDTSVYVTDLLSLYNIFMGDVIAYGGNFYSNDMTRIIRYMTNDPEVTISSTITKIGSYAFFGNINVDMVYIPLNVTEIGIMAFGEMGIEHIVEIMTEYSVQPAGWSDYAFFDNVIVHWANDLDYPIINENTETLANISIGGDSIIYEFVPQTTGYYEIYSVGTYDTYAYLYDSYFDYIIDSDDDGEASNFYINYYFEAGVTYYIQVEFWSTIDTGTFSLFVMNVPA</sequence>
<evidence type="ECO:0000256" key="1">
    <source>
        <dbReference type="SAM" id="SignalP"/>
    </source>
</evidence>
<feature type="chain" id="PRO_5029521015" evidence="1">
    <location>
        <begin position="20"/>
        <end position="578"/>
    </location>
</feature>
<dbReference type="Proteomes" id="UP000512167">
    <property type="component" value="Chromosome"/>
</dbReference>
<dbReference type="RefSeq" id="WP_312032151.1">
    <property type="nucleotide sequence ID" value="NZ_CP051151.1"/>
</dbReference>
<keyword evidence="3" id="KW-1185">Reference proteome</keyword>
<evidence type="ECO:0000313" key="3">
    <source>
        <dbReference type="Proteomes" id="UP000512167"/>
    </source>
</evidence>
<dbReference type="AlphaFoldDB" id="A0A7L6N0B2"/>
<dbReference type="KEGG" id="tbk:HF295_01860"/>
<dbReference type="InterPro" id="IPR032675">
    <property type="entry name" value="LRR_dom_sf"/>
</dbReference>
<evidence type="ECO:0000313" key="2">
    <source>
        <dbReference type="EMBL" id="QLY39673.1"/>
    </source>
</evidence>
<feature type="signal peptide" evidence="1">
    <location>
        <begin position="1"/>
        <end position="19"/>
    </location>
</feature>
<name>A0A7L6N0B2_9MOLU</name>
<keyword evidence="1" id="KW-0732">Signal</keyword>
<gene>
    <name evidence="2" type="ORF">HF295_01860</name>
</gene>
<reference evidence="2 3" key="1">
    <citation type="submission" date="2020-04" db="EMBL/GenBank/DDBJ databases">
        <authorList>
            <person name="Zheng R.K."/>
            <person name="Sun C.M."/>
        </authorList>
    </citation>
    <scope>NUCLEOTIDE SEQUENCE [LARGE SCALE GENOMIC DNA]</scope>
    <source>
        <strain evidence="3">zrk29</strain>
    </source>
</reference>
<dbReference type="InterPro" id="IPR026906">
    <property type="entry name" value="LRR_5"/>
</dbReference>
<dbReference type="PROSITE" id="PS51257">
    <property type="entry name" value="PROKAR_LIPOPROTEIN"/>
    <property type="match status" value="1"/>
</dbReference>
<proteinExistence type="predicted"/>
<protein>
    <submittedName>
        <fullName evidence="2">Leucine-rich repeat protein</fullName>
    </submittedName>
</protein>
<dbReference type="EMBL" id="CP051151">
    <property type="protein sequence ID" value="QLY39673.1"/>
    <property type="molecule type" value="Genomic_DNA"/>
</dbReference>
<accession>A0A7L6N0B2</accession>